<accession>A0A9Q0N5A3</accession>
<evidence type="ECO:0000256" key="1">
    <source>
        <dbReference type="ARBA" id="ARBA00038097"/>
    </source>
</evidence>
<dbReference type="SUPFAM" id="SSF53474">
    <property type="entry name" value="alpha/beta-Hydrolases"/>
    <property type="match status" value="1"/>
</dbReference>
<keyword evidence="2" id="KW-0732">Signal</keyword>
<organism evidence="4 5">
    <name type="scientific">Pseudolycoriella hygida</name>
    <dbReference type="NCBI Taxonomy" id="35572"/>
    <lineage>
        <taxon>Eukaryota</taxon>
        <taxon>Metazoa</taxon>
        <taxon>Ecdysozoa</taxon>
        <taxon>Arthropoda</taxon>
        <taxon>Hexapoda</taxon>
        <taxon>Insecta</taxon>
        <taxon>Pterygota</taxon>
        <taxon>Neoptera</taxon>
        <taxon>Endopterygota</taxon>
        <taxon>Diptera</taxon>
        <taxon>Nematocera</taxon>
        <taxon>Sciaroidea</taxon>
        <taxon>Sciaridae</taxon>
        <taxon>Pseudolycoriella</taxon>
    </lineage>
</organism>
<dbReference type="GO" id="GO:0055088">
    <property type="term" value="P:lipid homeostasis"/>
    <property type="evidence" value="ECO:0007669"/>
    <property type="project" value="TreeGrafter"/>
</dbReference>
<evidence type="ECO:0000313" key="5">
    <source>
        <dbReference type="Proteomes" id="UP001151699"/>
    </source>
</evidence>
<feature type="chain" id="PRO_5040452928" evidence="2">
    <location>
        <begin position="28"/>
        <end position="320"/>
    </location>
</feature>
<dbReference type="GO" id="GO:0005739">
    <property type="term" value="C:mitochondrion"/>
    <property type="evidence" value="ECO:0007669"/>
    <property type="project" value="TreeGrafter"/>
</dbReference>
<dbReference type="Gene3D" id="3.40.50.1820">
    <property type="entry name" value="alpha/beta hydrolase"/>
    <property type="match status" value="1"/>
</dbReference>
<sequence>MILLFSRLFTTPLGWFLSWLNWNSTTSLTMLRSAEKRILSYVKTAYRGFYVDIGPVVGEADKVWTISMNTQSPKVPLVMLHGMGAGVAFWVLNLDSLAVHRPVYAIDILGFGRSSRPTFTNDAVIAEKQFVKSIEEWRREMNIQQMILLGHSLGGYLATSYTLSYPHRVKHLILADPWGFQEKPKEIKAPLWVRAIGTVVAPFNPLWALRAAGPYGQWVVEKMRPDILRKFTEVIAGDEENINVMAQYIHQCNAQNPAGESAFHSMMSGFGWARHPMLRRMQNVRHDMPITLLYGSRSWIDKSSWELLKAARKPNYVNVQ</sequence>
<dbReference type="Proteomes" id="UP001151699">
    <property type="component" value="Chromosome B"/>
</dbReference>
<dbReference type="OrthoDB" id="7457040at2759"/>
<dbReference type="GO" id="GO:0006654">
    <property type="term" value="P:phosphatidic acid biosynthetic process"/>
    <property type="evidence" value="ECO:0007669"/>
    <property type="project" value="TreeGrafter"/>
</dbReference>
<dbReference type="PRINTS" id="PR00111">
    <property type="entry name" value="ABHYDROLASE"/>
</dbReference>
<dbReference type="GO" id="GO:0005811">
    <property type="term" value="C:lipid droplet"/>
    <property type="evidence" value="ECO:0007669"/>
    <property type="project" value="TreeGrafter"/>
</dbReference>
<dbReference type="EMBL" id="WJQU01000002">
    <property type="protein sequence ID" value="KAJ6643804.1"/>
    <property type="molecule type" value="Genomic_DNA"/>
</dbReference>
<evidence type="ECO:0000259" key="3">
    <source>
        <dbReference type="Pfam" id="PF00561"/>
    </source>
</evidence>
<dbReference type="GO" id="GO:0042171">
    <property type="term" value="F:lysophosphatidic acid acyltransferase activity"/>
    <property type="evidence" value="ECO:0007669"/>
    <property type="project" value="TreeGrafter"/>
</dbReference>
<feature type="non-terminal residue" evidence="4">
    <location>
        <position position="1"/>
    </location>
</feature>
<keyword evidence="5" id="KW-1185">Reference proteome</keyword>
<dbReference type="InterPro" id="IPR000073">
    <property type="entry name" value="AB_hydrolase_1"/>
</dbReference>
<dbReference type="AlphaFoldDB" id="A0A9Q0N5A3"/>
<protein>
    <submittedName>
        <fullName evidence="4">(Lyso)-N-acylphosphatidylethanolamine lipase</fullName>
    </submittedName>
</protein>
<evidence type="ECO:0000313" key="4">
    <source>
        <dbReference type="EMBL" id="KAJ6643804.1"/>
    </source>
</evidence>
<feature type="domain" description="AB hydrolase-1" evidence="3">
    <location>
        <begin position="76"/>
        <end position="307"/>
    </location>
</feature>
<comment type="caution">
    <text evidence="4">The sequence shown here is derived from an EMBL/GenBank/DDBJ whole genome shotgun (WGS) entry which is preliminary data.</text>
</comment>
<dbReference type="PANTHER" id="PTHR42886:SF29">
    <property type="entry name" value="PUMMELIG, ISOFORM A"/>
    <property type="match status" value="1"/>
</dbReference>
<proteinExistence type="inferred from homology"/>
<dbReference type="PANTHER" id="PTHR42886">
    <property type="entry name" value="RE40534P-RELATED"/>
    <property type="match status" value="1"/>
</dbReference>
<dbReference type="Pfam" id="PF00561">
    <property type="entry name" value="Abhydrolase_1"/>
    <property type="match status" value="1"/>
</dbReference>
<gene>
    <name evidence="4" type="primary">Abhd4_1</name>
    <name evidence="4" type="ORF">Bhyg_08769</name>
</gene>
<reference evidence="4" key="1">
    <citation type="submission" date="2022-07" db="EMBL/GenBank/DDBJ databases">
        <authorList>
            <person name="Trinca V."/>
            <person name="Uliana J.V.C."/>
            <person name="Torres T.T."/>
            <person name="Ward R.J."/>
            <person name="Monesi N."/>
        </authorList>
    </citation>
    <scope>NUCLEOTIDE SEQUENCE</scope>
    <source>
        <strain evidence="4">HSMRA1968</strain>
        <tissue evidence="4">Whole embryos</tissue>
    </source>
</reference>
<evidence type="ECO:0000256" key="2">
    <source>
        <dbReference type="SAM" id="SignalP"/>
    </source>
</evidence>
<dbReference type="GO" id="GO:0052689">
    <property type="term" value="F:carboxylic ester hydrolase activity"/>
    <property type="evidence" value="ECO:0007669"/>
    <property type="project" value="TreeGrafter"/>
</dbReference>
<dbReference type="InterPro" id="IPR029058">
    <property type="entry name" value="AB_hydrolase_fold"/>
</dbReference>
<name>A0A9Q0N5A3_9DIPT</name>
<comment type="similarity">
    <text evidence="1">Belongs to the peptidase S33 family. ABHD4/ABHD5 subfamily.</text>
</comment>
<feature type="signal peptide" evidence="2">
    <location>
        <begin position="1"/>
        <end position="27"/>
    </location>
</feature>